<feature type="compositionally biased region" description="Polar residues" evidence="2">
    <location>
        <begin position="198"/>
        <end position="210"/>
    </location>
</feature>
<organism evidence="3 4">
    <name type="scientific">Dictyocaulus viviparus</name>
    <name type="common">Bovine lungworm</name>
    <dbReference type="NCBI Taxonomy" id="29172"/>
    <lineage>
        <taxon>Eukaryota</taxon>
        <taxon>Metazoa</taxon>
        <taxon>Ecdysozoa</taxon>
        <taxon>Nematoda</taxon>
        <taxon>Chromadorea</taxon>
        <taxon>Rhabditida</taxon>
        <taxon>Rhabditina</taxon>
        <taxon>Rhabditomorpha</taxon>
        <taxon>Strongyloidea</taxon>
        <taxon>Metastrongylidae</taxon>
        <taxon>Dictyocaulus</taxon>
    </lineage>
</organism>
<feature type="compositionally biased region" description="Basic and acidic residues" evidence="2">
    <location>
        <begin position="69"/>
        <end position="85"/>
    </location>
</feature>
<evidence type="ECO:0000313" key="4">
    <source>
        <dbReference type="Proteomes" id="UP000053766"/>
    </source>
</evidence>
<feature type="region of interest" description="Disordered" evidence="2">
    <location>
        <begin position="198"/>
        <end position="243"/>
    </location>
</feature>
<feature type="region of interest" description="Disordered" evidence="2">
    <location>
        <begin position="255"/>
        <end position="333"/>
    </location>
</feature>
<dbReference type="AlphaFoldDB" id="A0A0D8YCI7"/>
<evidence type="ECO:0000313" key="3">
    <source>
        <dbReference type="EMBL" id="KJH53749.1"/>
    </source>
</evidence>
<evidence type="ECO:0000256" key="2">
    <source>
        <dbReference type="SAM" id="MobiDB-lite"/>
    </source>
</evidence>
<feature type="compositionally biased region" description="Basic and acidic residues" evidence="2">
    <location>
        <begin position="302"/>
        <end position="314"/>
    </location>
</feature>
<evidence type="ECO:0000256" key="1">
    <source>
        <dbReference type="SAM" id="Coils"/>
    </source>
</evidence>
<dbReference type="EMBL" id="KN716150">
    <property type="protein sequence ID" value="KJH53749.1"/>
    <property type="molecule type" value="Genomic_DNA"/>
</dbReference>
<feature type="compositionally biased region" description="Polar residues" evidence="2">
    <location>
        <begin position="319"/>
        <end position="333"/>
    </location>
</feature>
<feature type="region of interest" description="Disordered" evidence="2">
    <location>
        <begin position="160"/>
        <end position="179"/>
    </location>
</feature>
<gene>
    <name evidence="3" type="ORF">DICVIV_00178</name>
</gene>
<accession>A0A0D8YCI7</accession>
<feature type="compositionally biased region" description="Basic and acidic residues" evidence="2">
    <location>
        <begin position="256"/>
        <end position="265"/>
    </location>
</feature>
<feature type="region of interest" description="Disordered" evidence="2">
    <location>
        <begin position="42"/>
        <end position="129"/>
    </location>
</feature>
<feature type="compositionally biased region" description="Basic residues" evidence="2">
    <location>
        <begin position="164"/>
        <end position="179"/>
    </location>
</feature>
<reference evidence="3 4" key="1">
    <citation type="submission" date="2013-11" db="EMBL/GenBank/DDBJ databases">
        <title>Draft genome of the bovine lungworm Dictyocaulus viviparus.</title>
        <authorList>
            <person name="Mitreva M."/>
        </authorList>
    </citation>
    <scope>NUCLEOTIDE SEQUENCE [LARGE SCALE GENOMIC DNA]</scope>
    <source>
        <strain evidence="3 4">HannoverDv2000</strain>
    </source>
</reference>
<feature type="compositionally biased region" description="Low complexity" evidence="2">
    <location>
        <begin position="267"/>
        <end position="276"/>
    </location>
</feature>
<proteinExistence type="predicted"/>
<name>A0A0D8YCI7_DICVI</name>
<keyword evidence="1" id="KW-0175">Coiled coil</keyword>
<sequence length="349" mass="39042">MERESRHSKEEEEELDRKIAQIREKNQKIVERKKEIDAELAIYSDEYQKKSPKPSPISSNKTTKTSKGQWDREWDKGKTPAETWRENVPSMEIRRKPARGGGGGVGLQRGQRGGSKFRTTSSRSGSDNAAPLQACCIYFVISVAKGSRLDGRVSVLPAETNTARRGRGRGGARPNYKRRVFTNSNGDVKVNVKLQENELQNQSSQPAQQKNPRKTAKTSPNKGESPKKSSSTLKQRRSTDKYEIRKLLRKLVNKVDQLERRERQKQQSKNSKASKSITPQTTPKTKESSNSVTNSVTSTESSDSKATKHSEADVVSKTIKPSESSKSGADANQNIIKLVEEKVLQIQMS</sequence>
<feature type="coiled-coil region" evidence="1">
    <location>
        <begin position="1"/>
        <end position="39"/>
    </location>
</feature>
<reference evidence="4" key="2">
    <citation type="journal article" date="2016" name="Sci. Rep.">
        <title>Dictyocaulus viviparus genome, variome and transcriptome elucidate lungworm biology and support future intervention.</title>
        <authorList>
            <person name="McNulty S.N."/>
            <person name="Strube C."/>
            <person name="Rosa B.A."/>
            <person name="Martin J.C."/>
            <person name="Tyagi R."/>
            <person name="Choi Y.J."/>
            <person name="Wang Q."/>
            <person name="Hallsworth Pepin K."/>
            <person name="Zhang X."/>
            <person name="Ozersky P."/>
            <person name="Wilson R.K."/>
            <person name="Sternberg P.W."/>
            <person name="Gasser R.B."/>
            <person name="Mitreva M."/>
        </authorList>
    </citation>
    <scope>NUCLEOTIDE SEQUENCE [LARGE SCALE GENOMIC DNA]</scope>
    <source>
        <strain evidence="4">HannoverDv2000</strain>
    </source>
</reference>
<dbReference type="Proteomes" id="UP000053766">
    <property type="component" value="Unassembled WGS sequence"/>
</dbReference>
<protein>
    <submittedName>
        <fullName evidence="3">Uncharacterized protein</fullName>
    </submittedName>
</protein>
<feature type="compositionally biased region" description="Low complexity" evidence="2">
    <location>
        <begin position="288"/>
        <end position="301"/>
    </location>
</feature>
<dbReference type="OrthoDB" id="5873565at2759"/>
<feature type="compositionally biased region" description="Polar residues" evidence="2">
    <location>
        <begin position="217"/>
        <end position="233"/>
    </location>
</feature>
<feature type="compositionally biased region" description="Low complexity" evidence="2">
    <location>
        <begin position="56"/>
        <end position="67"/>
    </location>
</feature>
<keyword evidence="4" id="KW-1185">Reference proteome</keyword>
<feature type="compositionally biased region" description="Polar residues" evidence="2">
    <location>
        <begin position="117"/>
        <end position="127"/>
    </location>
</feature>
<feature type="compositionally biased region" description="Gly residues" evidence="2">
    <location>
        <begin position="99"/>
        <end position="113"/>
    </location>
</feature>